<reference evidence="1 2" key="1">
    <citation type="submission" date="2016-09" db="EMBL/GenBank/DDBJ databases">
        <authorList>
            <person name="Capua I."/>
            <person name="De Benedictis P."/>
            <person name="Joannis T."/>
            <person name="Lombin L.H."/>
            <person name="Cattoli G."/>
        </authorList>
    </citation>
    <scope>NUCLEOTIDE SEQUENCE [LARGE SCALE GENOMIC DNA]</scope>
    <source>
        <strain evidence="1 2">ISLP-3</strain>
    </source>
</reference>
<dbReference type="STRING" id="1814289.SAMN05216410_0363"/>
<proteinExistence type="predicted"/>
<dbReference type="CDD" id="cd00756">
    <property type="entry name" value="MoaE"/>
    <property type="match status" value="1"/>
</dbReference>
<dbReference type="Proteomes" id="UP000199039">
    <property type="component" value="Unassembled WGS sequence"/>
</dbReference>
<organism evidence="1 2">
    <name type="scientific">Sanguibacter gelidistatuariae</name>
    <dbReference type="NCBI Taxonomy" id="1814289"/>
    <lineage>
        <taxon>Bacteria</taxon>
        <taxon>Bacillati</taxon>
        <taxon>Actinomycetota</taxon>
        <taxon>Actinomycetes</taxon>
        <taxon>Micrococcales</taxon>
        <taxon>Sanguibacteraceae</taxon>
        <taxon>Sanguibacter</taxon>
    </lineage>
</organism>
<dbReference type="Pfam" id="PF02391">
    <property type="entry name" value="MoaE"/>
    <property type="match status" value="1"/>
</dbReference>
<dbReference type="GO" id="GO:0006777">
    <property type="term" value="P:Mo-molybdopterin cofactor biosynthetic process"/>
    <property type="evidence" value="ECO:0007669"/>
    <property type="project" value="InterPro"/>
</dbReference>
<accession>A0A1G6GQ34</accession>
<dbReference type="InterPro" id="IPR003448">
    <property type="entry name" value="Mopterin_biosynth_MoaE"/>
</dbReference>
<dbReference type="InterPro" id="IPR036563">
    <property type="entry name" value="MoaE_sf"/>
</dbReference>
<protein>
    <submittedName>
        <fullName evidence="1">Molybdopterin synthase catalytic subunit</fullName>
    </submittedName>
</protein>
<sequence length="142" mass="14970">MALLAQVTAEPLSLEEHLRAVASPDAGAVATFVGQVRDHDHEATGEVVSLEYSAHPDAARILTEIASRFAAQFAADGVRVAVSHRVGVLAVGDYALVACVSSAHRAAAFDACRDLVEAVKVELPVWKRQSTDDGTHGWVGLT</sequence>
<evidence type="ECO:0000313" key="2">
    <source>
        <dbReference type="Proteomes" id="UP000199039"/>
    </source>
</evidence>
<dbReference type="OrthoDB" id="9794429at2"/>
<dbReference type="Gene3D" id="3.90.1170.40">
    <property type="entry name" value="Molybdopterin biosynthesis MoaE subunit"/>
    <property type="match status" value="1"/>
</dbReference>
<gene>
    <name evidence="1" type="ORF">SAMN05216410_0363</name>
</gene>
<dbReference type="SUPFAM" id="SSF54690">
    <property type="entry name" value="Molybdopterin synthase subunit MoaE"/>
    <property type="match status" value="1"/>
</dbReference>
<evidence type="ECO:0000313" key="1">
    <source>
        <dbReference type="EMBL" id="SDB84077.1"/>
    </source>
</evidence>
<dbReference type="EMBL" id="FMYH01000001">
    <property type="protein sequence ID" value="SDB84077.1"/>
    <property type="molecule type" value="Genomic_DNA"/>
</dbReference>
<dbReference type="AlphaFoldDB" id="A0A1G6GQ34"/>
<dbReference type="PANTHER" id="PTHR23404">
    <property type="entry name" value="MOLYBDOPTERIN SYNTHASE RELATED"/>
    <property type="match status" value="1"/>
</dbReference>
<name>A0A1G6GQ34_9MICO</name>
<keyword evidence="2" id="KW-1185">Reference proteome</keyword>
<dbReference type="RefSeq" id="WP_093180360.1">
    <property type="nucleotide sequence ID" value="NZ_FMYH01000001.1"/>
</dbReference>